<feature type="transmembrane region" description="Helical" evidence="6">
    <location>
        <begin position="528"/>
        <end position="546"/>
    </location>
</feature>
<evidence type="ECO:0000313" key="7">
    <source>
        <dbReference type="EMBL" id="KIM79739.1"/>
    </source>
</evidence>
<reference evidence="8" key="2">
    <citation type="submission" date="2015-01" db="EMBL/GenBank/DDBJ databases">
        <title>Evolutionary Origins and Diversification of the Mycorrhizal Mutualists.</title>
        <authorList>
            <consortium name="DOE Joint Genome Institute"/>
            <consortium name="Mycorrhizal Genomics Consortium"/>
            <person name="Kohler A."/>
            <person name="Kuo A."/>
            <person name="Nagy L.G."/>
            <person name="Floudas D."/>
            <person name="Copeland A."/>
            <person name="Barry K.W."/>
            <person name="Cichocki N."/>
            <person name="Veneault-Fourrey C."/>
            <person name="LaButti K."/>
            <person name="Lindquist E.A."/>
            <person name="Lipzen A."/>
            <person name="Lundell T."/>
            <person name="Morin E."/>
            <person name="Murat C."/>
            <person name="Riley R."/>
            <person name="Ohm R."/>
            <person name="Sun H."/>
            <person name="Tunlid A."/>
            <person name="Henrissat B."/>
            <person name="Grigoriev I.V."/>
            <person name="Hibbett D.S."/>
            <person name="Martin F."/>
        </authorList>
    </citation>
    <scope>NUCLEOTIDE SEQUENCE [LARGE SCALE GENOMIC DNA]</scope>
    <source>
        <strain evidence="8">F 1598</strain>
    </source>
</reference>
<feature type="transmembrane region" description="Helical" evidence="6">
    <location>
        <begin position="588"/>
        <end position="610"/>
    </location>
</feature>
<dbReference type="SUPFAM" id="SSF103473">
    <property type="entry name" value="MFS general substrate transporter"/>
    <property type="match status" value="1"/>
</dbReference>
<feature type="region of interest" description="Disordered" evidence="5">
    <location>
        <begin position="1"/>
        <end position="25"/>
    </location>
</feature>
<feature type="transmembrane region" description="Helical" evidence="6">
    <location>
        <begin position="429"/>
        <end position="448"/>
    </location>
</feature>
<proteinExistence type="predicted"/>
<feature type="transmembrane region" description="Helical" evidence="6">
    <location>
        <begin position="241"/>
        <end position="263"/>
    </location>
</feature>
<evidence type="ECO:0000256" key="6">
    <source>
        <dbReference type="SAM" id="Phobius"/>
    </source>
</evidence>
<evidence type="ECO:0000256" key="2">
    <source>
        <dbReference type="ARBA" id="ARBA00022692"/>
    </source>
</evidence>
<evidence type="ECO:0000256" key="5">
    <source>
        <dbReference type="SAM" id="MobiDB-lite"/>
    </source>
</evidence>
<feature type="region of interest" description="Disordered" evidence="5">
    <location>
        <begin position="498"/>
        <end position="521"/>
    </location>
</feature>
<feature type="transmembrane region" description="Helical" evidence="6">
    <location>
        <begin position="622"/>
        <end position="641"/>
    </location>
</feature>
<evidence type="ECO:0000256" key="3">
    <source>
        <dbReference type="ARBA" id="ARBA00022989"/>
    </source>
</evidence>
<feature type="transmembrane region" description="Helical" evidence="6">
    <location>
        <begin position="206"/>
        <end position="229"/>
    </location>
</feature>
<keyword evidence="4 6" id="KW-0472">Membrane</keyword>
<reference evidence="7 8" key="1">
    <citation type="submission" date="2014-04" db="EMBL/GenBank/DDBJ databases">
        <authorList>
            <consortium name="DOE Joint Genome Institute"/>
            <person name="Kuo A."/>
            <person name="Tarkka M."/>
            <person name="Buscot F."/>
            <person name="Kohler A."/>
            <person name="Nagy L.G."/>
            <person name="Floudas D."/>
            <person name="Copeland A."/>
            <person name="Barry K.W."/>
            <person name="Cichocki N."/>
            <person name="Veneault-Fourrey C."/>
            <person name="LaButti K."/>
            <person name="Lindquist E.A."/>
            <person name="Lipzen A."/>
            <person name="Lundell T."/>
            <person name="Morin E."/>
            <person name="Murat C."/>
            <person name="Sun H."/>
            <person name="Tunlid A."/>
            <person name="Henrissat B."/>
            <person name="Grigoriev I.V."/>
            <person name="Hibbett D.S."/>
            <person name="Martin F."/>
            <person name="Nordberg H.P."/>
            <person name="Cantor M.N."/>
            <person name="Hua S.X."/>
        </authorList>
    </citation>
    <scope>NUCLEOTIDE SEQUENCE [LARGE SCALE GENOMIC DNA]</scope>
    <source>
        <strain evidence="7 8">F 1598</strain>
    </source>
</reference>
<accession>A0A0C3FIZ1</accession>
<protein>
    <recommendedName>
        <fullName evidence="9">Major facilitator superfamily (MFS) profile domain-containing protein</fullName>
    </recommendedName>
</protein>
<dbReference type="InterPro" id="IPR036259">
    <property type="entry name" value="MFS_trans_sf"/>
</dbReference>
<dbReference type="EMBL" id="KN833008">
    <property type="protein sequence ID" value="KIM79739.1"/>
    <property type="molecule type" value="Genomic_DNA"/>
</dbReference>
<organism evidence="7 8">
    <name type="scientific">Piloderma croceum (strain F 1598)</name>
    <dbReference type="NCBI Taxonomy" id="765440"/>
    <lineage>
        <taxon>Eukaryota</taxon>
        <taxon>Fungi</taxon>
        <taxon>Dikarya</taxon>
        <taxon>Basidiomycota</taxon>
        <taxon>Agaricomycotina</taxon>
        <taxon>Agaricomycetes</taxon>
        <taxon>Agaricomycetidae</taxon>
        <taxon>Atheliales</taxon>
        <taxon>Atheliaceae</taxon>
        <taxon>Piloderma</taxon>
    </lineage>
</organism>
<name>A0A0C3FIZ1_PILCF</name>
<feature type="transmembrane region" description="Helical" evidence="6">
    <location>
        <begin position="309"/>
        <end position="332"/>
    </location>
</feature>
<dbReference type="PANTHER" id="PTHR23507:SF1">
    <property type="entry name" value="FI18259P1-RELATED"/>
    <property type="match status" value="1"/>
</dbReference>
<dbReference type="InterPro" id="IPR011701">
    <property type="entry name" value="MFS"/>
</dbReference>
<keyword evidence="2 6" id="KW-0812">Transmembrane</keyword>
<evidence type="ECO:0000313" key="8">
    <source>
        <dbReference type="Proteomes" id="UP000054166"/>
    </source>
</evidence>
<dbReference type="GO" id="GO:0022857">
    <property type="term" value="F:transmembrane transporter activity"/>
    <property type="evidence" value="ECO:0007669"/>
    <property type="project" value="InterPro"/>
</dbReference>
<feature type="transmembrane region" description="Helical" evidence="6">
    <location>
        <begin position="269"/>
        <end position="297"/>
    </location>
</feature>
<keyword evidence="8" id="KW-1185">Reference proteome</keyword>
<feature type="compositionally biased region" description="Basic residues" evidence="5">
    <location>
        <begin position="1"/>
        <end position="17"/>
    </location>
</feature>
<feature type="transmembrane region" description="Helical" evidence="6">
    <location>
        <begin position="468"/>
        <end position="489"/>
    </location>
</feature>
<sequence length="701" mass="76109">MSVSRHHSRNRASRPRSSRNPSVASAAYLPQVESLFIPDGAVSEEATELLQDFVYPRLNPDEEQGPNDTDADGERKARANLPWWKRPSPLWLLVALPFASVSTSATLAPRIEIYTILACSAHKPEYTMHLRLSKQLGLPYLEDASDLLVSGALSGSVASPLMPVTVASEGNIAHIYFADLPDASNGTDGDDKSLDRCASDPEVQAAVAKLTAVMTASIGILACLTTAWWGSFSDRHGRTRVMGISIIGLLLTDFNFIFVSFFSRKLPGGYWFLVVTSVIEGCLGGLISGMAAMHAYISDTIDPGARSRMFSLFQGLMFTGVAFGPTLGGLLIRVTNNIISVFYASAIMHLIYGVFAWIIIPESLSRLQLVASRVRHRDEIRLLKEAREGIAVGLLVKIKRLFGFLSPLTMFMPVQVEGRNPLKAHKRDWNLTLVAAGHGLVVMILGSIPYKLQYAAATFHWSSETLGYYLSMIGATRAAYLTVILPLAIKFLKPRSPPVESPQDAGPSQAQSSPPAEHHHSPSFDLNLARVSLFIEVIVYTLIGLASTPFTFTLFTLMGSLGGGFSPAVHSVALELYSRRGEKETGKLFGALSVLHALGSQIIGPIIFGFTYIQTVAVFPPAVFYLSAGIITVSFVLMSLVRIPRGAVEEVTSDAEEEIASAHPPAREETLINLESEHVEQETNNGQISKAIPVDSSLIDI</sequence>
<dbReference type="GO" id="GO:0016020">
    <property type="term" value="C:membrane"/>
    <property type="evidence" value="ECO:0007669"/>
    <property type="project" value="UniProtKB-SubCell"/>
</dbReference>
<gene>
    <name evidence="7" type="ORF">PILCRDRAFT_823302</name>
</gene>
<dbReference type="InParanoid" id="A0A0C3FIZ1"/>
<evidence type="ECO:0000256" key="4">
    <source>
        <dbReference type="ARBA" id="ARBA00023136"/>
    </source>
</evidence>
<dbReference type="Pfam" id="PF07690">
    <property type="entry name" value="MFS_1"/>
    <property type="match status" value="2"/>
</dbReference>
<dbReference type="FunCoup" id="A0A0C3FIZ1">
    <property type="interactions" value="25"/>
</dbReference>
<keyword evidence="3 6" id="KW-1133">Transmembrane helix</keyword>
<dbReference type="AlphaFoldDB" id="A0A0C3FIZ1"/>
<dbReference type="Gene3D" id="1.20.1250.20">
    <property type="entry name" value="MFS general substrate transporter like domains"/>
    <property type="match status" value="2"/>
</dbReference>
<dbReference type="Proteomes" id="UP000054166">
    <property type="component" value="Unassembled WGS sequence"/>
</dbReference>
<feature type="transmembrane region" description="Helical" evidence="6">
    <location>
        <begin position="338"/>
        <end position="360"/>
    </location>
</feature>
<dbReference type="OrthoDB" id="3026777at2759"/>
<dbReference type="HOGENOM" id="CLU_017517_1_0_1"/>
<evidence type="ECO:0008006" key="9">
    <source>
        <dbReference type="Google" id="ProtNLM"/>
    </source>
</evidence>
<dbReference type="PANTHER" id="PTHR23507">
    <property type="entry name" value="ZGC:174356"/>
    <property type="match status" value="1"/>
</dbReference>
<comment type="subcellular location">
    <subcellularLocation>
        <location evidence="1">Membrane</location>
        <topology evidence="1">Multi-pass membrane protein</topology>
    </subcellularLocation>
</comment>
<evidence type="ECO:0000256" key="1">
    <source>
        <dbReference type="ARBA" id="ARBA00004141"/>
    </source>
</evidence>